<dbReference type="EMBL" id="JBHTEF010000001">
    <property type="protein sequence ID" value="MFC7581431.1"/>
    <property type="molecule type" value="Genomic_DNA"/>
</dbReference>
<keyword evidence="1" id="KW-0378">Hydrolase</keyword>
<reference evidence="2" key="1">
    <citation type="journal article" date="2019" name="Int. J. Syst. Evol. Microbiol.">
        <title>The Global Catalogue of Microorganisms (GCM) 10K type strain sequencing project: providing services to taxonomists for standard genome sequencing and annotation.</title>
        <authorList>
            <consortium name="The Broad Institute Genomics Platform"/>
            <consortium name="The Broad Institute Genome Sequencing Center for Infectious Disease"/>
            <person name="Wu L."/>
            <person name="Ma J."/>
        </authorList>
    </citation>
    <scope>NUCLEOTIDE SEQUENCE [LARGE SCALE GENOMIC DNA]</scope>
    <source>
        <strain evidence="2">CCUG 56698</strain>
    </source>
</reference>
<protein>
    <submittedName>
        <fullName evidence="1">HAD family hydrolase</fullName>
        <ecNumber evidence="1">3.1.3.-</ecNumber>
    </submittedName>
</protein>
<evidence type="ECO:0000313" key="2">
    <source>
        <dbReference type="Proteomes" id="UP001596527"/>
    </source>
</evidence>
<comment type="caution">
    <text evidence="1">The sequence shown here is derived from an EMBL/GenBank/DDBJ whole genome shotgun (WGS) entry which is preliminary data.</text>
</comment>
<evidence type="ECO:0000313" key="1">
    <source>
        <dbReference type="EMBL" id="MFC7581431.1"/>
    </source>
</evidence>
<dbReference type="RefSeq" id="WP_380974743.1">
    <property type="nucleotide sequence ID" value="NZ_JBHTEF010000001.1"/>
</dbReference>
<proteinExistence type="predicted"/>
<dbReference type="SUPFAM" id="SSF56784">
    <property type="entry name" value="HAD-like"/>
    <property type="match status" value="1"/>
</dbReference>
<dbReference type="EC" id="3.1.3.-" evidence="1"/>
<dbReference type="PANTHER" id="PTHR10000">
    <property type="entry name" value="PHOSPHOSERINE PHOSPHATASE"/>
    <property type="match status" value="1"/>
</dbReference>
<keyword evidence="2" id="KW-1185">Reference proteome</keyword>
<dbReference type="GO" id="GO:0016787">
    <property type="term" value="F:hydrolase activity"/>
    <property type="evidence" value="ECO:0007669"/>
    <property type="project" value="UniProtKB-KW"/>
</dbReference>
<dbReference type="InterPro" id="IPR023214">
    <property type="entry name" value="HAD_sf"/>
</dbReference>
<dbReference type="Gene3D" id="3.40.50.1000">
    <property type="entry name" value="HAD superfamily/HAD-like"/>
    <property type="match status" value="1"/>
</dbReference>
<dbReference type="Proteomes" id="UP001596527">
    <property type="component" value="Unassembled WGS sequence"/>
</dbReference>
<dbReference type="InterPro" id="IPR036412">
    <property type="entry name" value="HAD-like_sf"/>
</dbReference>
<dbReference type="PROSITE" id="PS01229">
    <property type="entry name" value="COF_2"/>
    <property type="match status" value="1"/>
</dbReference>
<gene>
    <name evidence="1" type="ORF">ACFQWG_09525</name>
</gene>
<sequence length="300" mass="31748">MSISILTPPPSGEAPVAFGELVDRARAALPADLPRDLSRVLVALDVDGTLLRPDGASPRVRAAFRDLVEAGANVVIASGRGMNAVRPVFDYVETDRGWAVCSNGAVTARWDPALKDGAEVVALHRFDPSPAIDALLGAVPDIILGVEDLDGYYVSREFPAGEMVEDCWVMPVPHLRGRLTAKLIGRAPWMDREDFDALVRGLGLDRRFEYSVGWTSWVDIGPRGCTKATGLQDLADQLGVPAAGTVAVGDGTNDVPMLRWAAHGVAMGGASAEVRAHADAVTGAVEHDGAAAVMRAILER</sequence>
<name>A0ABW2SMT6_9ACTO</name>
<dbReference type="PANTHER" id="PTHR10000:SF8">
    <property type="entry name" value="HAD SUPERFAMILY HYDROLASE-LIKE, TYPE 3"/>
    <property type="match status" value="1"/>
</dbReference>
<accession>A0ABW2SMT6</accession>
<dbReference type="Gene3D" id="3.30.1240.10">
    <property type="match status" value="1"/>
</dbReference>
<dbReference type="Pfam" id="PF08282">
    <property type="entry name" value="Hydrolase_3"/>
    <property type="match status" value="2"/>
</dbReference>
<organism evidence="1 2">
    <name type="scientific">Schaalia naturae</name>
    <dbReference type="NCBI Taxonomy" id="635203"/>
    <lineage>
        <taxon>Bacteria</taxon>
        <taxon>Bacillati</taxon>
        <taxon>Actinomycetota</taxon>
        <taxon>Actinomycetes</taxon>
        <taxon>Actinomycetales</taxon>
        <taxon>Actinomycetaceae</taxon>
        <taxon>Schaalia</taxon>
    </lineage>
</organism>